<evidence type="ECO:0000313" key="10">
    <source>
        <dbReference type="Proteomes" id="UP001190700"/>
    </source>
</evidence>
<evidence type="ECO:0000256" key="6">
    <source>
        <dbReference type="PIRSR" id="PIRSR602081-2"/>
    </source>
</evidence>
<evidence type="ECO:0000256" key="3">
    <source>
        <dbReference type="ARBA" id="ARBA00022827"/>
    </source>
</evidence>
<keyword evidence="10" id="KW-1185">Reference proteome</keyword>
<evidence type="ECO:0000256" key="5">
    <source>
        <dbReference type="PIRSR" id="PIRSR602081-1"/>
    </source>
</evidence>
<dbReference type="Proteomes" id="UP001190700">
    <property type="component" value="Unassembled WGS sequence"/>
</dbReference>
<dbReference type="GO" id="GO:0005634">
    <property type="term" value="C:nucleus"/>
    <property type="evidence" value="ECO:0007669"/>
    <property type="project" value="TreeGrafter"/>
</dbReference>
<feature type="site" description="Electron transfer via tryptophanyl radical" evidence="6">
    <location>
        <position position="153"/>
    </location>
</feature>
<organism evidence="9 10">
    <name type="scientific">Cymbomonas tetramitiformis</name>
    <dbReference type="NCBI Taxonomy" id="36881"/>
    <lineage>
        <taxon>Eukaryota</taxon>
        <taxon>Viridiplantae</taxon>
        <taxon>Chlorophyta</taxon>
        <taxon>Pyramimonadophyceae</taxon>
        <taxon>Pyramimonadales</taxon>
        <taxon>Pyramimonadaceae</taxon>
        <taxon>Cymbomonas</taxon>
    </lineage>
</organism>
<proteinExistence type="inferred from homology"/>
<comment type="similarity">
    <text evidence="1">Belongs to the DNA photolyase class-1 family.</text>
</comment>
<evidence type="ECO:0000259" key="8">
    <source>
        <dbReference type="Pfam" id="PF03441"/>
    </source>
</evidence>
<gene>
    <name evidence="9" type="ORF">CYMTET_6008</name>
</gene>
<dbReference type="GO" id="GO:0032922">
    <property type="term" value="P:circadian regulation of gene expression"/>
    <property type="evidence" value="ECO:0007669"/>
    <property type="project" value="TreeGrafter"/>
</dbReference>
<dbReference type="GO" id="GO:0005737">
    <property type="term" value="C:cytoplasm"/>
    <property type="evidence" value="ECO:0007669"/>
    <property type="project" value="TreeGrafter"/>
</dbReference>
<dbReference type="PANTHER" id="PTHR11455:SF18">
    <property type="entry name" value="SI:CH1073-390K14.1"/>
    <property type="match status" value="1"/>
</dbReference>
<dbReference type="PRINTS" id="PR00147">
    <property type="entry name" value="DNAPHOTLYASE"/>
</dbReference>
<comment type="cofactor">
    <cofactor evidence="5">
        <name>FAD</name>
        <dbReference type="ChEBI" id="CHEBI:57692"/>
    </cofactor>
    <text evidence="5">Binds 1 FAD per subunit.</text>
</comment>
<keyword evidence="4" id="KW-0157">Chromophore</keyword>
<keyword evidence="2 5" id="KW-0285">Flavoprotein</keyword>
<dbReference type="Pfam" id="PF03441">
    <property type="entry name" value="FAD_binding_7"/>
    <property type="match status" value="1"/>
</dbReference>
<dbReference type="GO" id="GO:0003677">
    <property type="term" value="F:DNA binding"/>
    <property type="evidence" value="ECO:0007669"/>
    <property type="project" value="TreeGrafter"/>
</dbReference>
<dbReference type="GO" id="GO:0006950">
    <property type="term" value="P:response to stress"/>
    <property type="evidence" value="ECO:0007669"/>
    <property type="project" value="UniProtKB-ARBA"/>
</dbReference>
<dbReference type="PROSITE" id="PS00394">
    <property type="entry name" value="DNA_PHOTOLYASES_1_1"/>
    <property type="match status" value="1"/>
</dbReference>
<dbReference type="SUPFAM" id="SSF48173">
    <property type="entry name" value="Cryptochrome/photolyase FAD-binding domain"/>
    <property type="match status" value="1"/>
</dbReference>
<sequence length="618" mass="68343">MLILSSGVTPGAGRRAQAEAARSQAHGLHLEGWEAGERGALNVLNAFLRTQLRRYNKHRQRADRPCVSSISPYLRFGEVQLVYAVDRTKGAVQISPQLVYAVAVAQAAGSATDNLVKKFIGRLIWRDFCYYMMYWFPQVSDCNLRPKFNFLRWEGSEEELEQWKMGCTGYPLVDAGMRQLRHTGYMHNMLRLTTASFLCKELLVDWRHGERWFRARLLDADLAINAVMWQNVSGSGPEPTKKSREGIGCPVAASKAVDPTGDFVRAWLPELAKLPLEYLHQPWEAPPEVLARAGVCLEAWAQPVVTAPALGRYFPPMVELKAAHERVVHSYSSMNRAYVDSTGSKDGGDVAKLRDGRSVRMRTRGLFTAPKEYRSELYEAPQRRRPGSAPTKTGSGGGQDARAPSTRPADIAVSRPRGDVPSSQMSRGDKASGESAATAAPERGTAPAEYAKRSQHDATALAMKNTRSDTSRRSCSRPDLGNAEICRSTHEQPSTQNRVTNGVGDPLKEQELKAHAERANIFLENYAKMQRDIEDGSFVLKKPTRWQMPDGVASTSMTALLRCGMNVIAFDKDPHMVGSAGMRLQTYENEPDGSRETQTNKQVAVVASEAEDAGTDDV</sequence>
<evidence type="ECO:0000313" key="9">
    <source>
        <dbReference type="EMBL" id="KAK3286441.1"/>
    </source>
</evidence>
<dbReference type="GO" id="GO:0003904">
    <property type="term" value="F:deoxyribodipyrimidine photo-lyase activity"/>
    <property type="evidence" value="ECO:0007669"/>
    <property type="project" value="TreeGrafter"/>
</dbReference>
<feature type="region of interest" description="Disordered" evidence="7">
    <location>
        <begin position="585"/>
        <end position="618"/>
    </location>
</feature>
<evidence type="ECO:0000256" key="1">
    <source>
        <dbReference type="ARBA" id="ARBA00005862"/>
    </source>
</evidence>
<dbReference type="AlphaFoldDB" id="A0AAE0LIB8"/>
<dbReference type="Gene3D" id="1.25.40.80">
    <property type="match status" value="1"/>
</dbReference>
<dbReference type="EMBL" id="LGRX02001263">
    <property type="protein sequence ID" value="KAK3286441.1"/>
    <property type="molecule type" value="Genomic_DNA"/>
</dbReference>
<feature type="binding site" evidence="5">
    <location>
        <position position="55"/>
    </location>
    <ligand>
        <name>FAD</name>
        <dbReference type="ChEBI" id="CHEBI:57692"/>
    </ligand>
</feature>
<accession>A0AAE0LIB8</accession>
<dbReference type="Gene3D" id="1.10.579.10">
    <property type="entry name" value="DNA Cyclobutane Dipyrimidine Photolyase, subunit A, domain 3"/>
    <property type="match status" value="1"/>
</dbReference>
<feature type="site" description="Electron transfer via tryptophanyl radical" evidence="6">
    <location>
        <position position="206"/>
    </location>
</feature>
<dbReference type="InterPro" id="IPR036134">
    <property type="entry name" value="Crypto/Photolyase_FAD-like_sf"/>
</dbReference>
<dbReference type="GO" id="GO:0071949">
    <property type="term" value="F:FAD binding"/>
    <property type="evidence" value="ECO:0007669"/>
    <property type="project" value="TreeGrafter"/>
</dbReference>
<dbReference type="PANTHER" id="PTHR11455">
    <property type="entry name" value="CRYPTOCHROME"/>
    <property type="match status" value="1"/>
</dbReference>
<keyword evidence="3 5" id="KW-0274">FAD</keyword>
<feature type="binding site" evidence="5">
    <location>
        <begin position="219"/>
        <end position="221"/>
    </location>
    <ligand>
        <name>FAD</name>
        <dbReference type="ChEBI" id="CHEBI:57692"/>
    </ligand>
</feature>
<feature type="domain" description="Cryptochrome/DNA photolyase FAD-binding" evidence="8">
    <location>
        <begin position="119"/>
        <end position="331"/>
    </location>
</feature>
<feature type="site" description="Electron transfer via tryptophanyl radical" evidence="6">
    <location>
        <position position="229"/>
    </location>
</feature>
<dbReference type="GO" id="GO:0006139">
    <property type="term" value="P:nucleobase-containing compound metabolic process"/>
    <property type="evidence" value="ECO:0007669"/>
    <property type="project" value="UniProtKB-ARBA"/>
</dbReference>
<comment type="caution">
    <text evidence="9">The sequence shown here is derived from an EMBL/GenBank/DDBJ whole genome shotgun (WGS) entry which is preliminary data.</text>
</comment>
<feature type="binding site" evidence="5">
    <location>
        <position position="119"/>
    </location>
    <ligand>
        <name>FAD</name>
        <dbReference type="ChEBI" id="CHEBI:57692"/>
    </ligand>
</feature>
<feature type="compositionally biased region" description="Acidic residues" evidence="7">
    <location>
        <begin position="609"/>
        <end position="618"/>
    </location>
</feature>
<reference evidence="9 10" key="1">
    <citation type="journal article" date="2015" name="Genome Biol. Evol.">
        <title>Comparative Genomics of a Bacterivorous Green Alga Reveals Evolutionary Causalities and Consequences of Phago-Mixotrophic Mode of Nutrition.</title>
        <authorList>
            <person name="Burns J.A."/>
            <person name="Paasch A."/>
            <person name="Narechania A."/>
            <person name="Kim E."/>
        </authorList>
    </citation>
    <scope>NUCLEOTIDE SEQUENCE [LARGE SCALE GENOMIC DNA]</scope>
    <source>
        <strain evidence="9 10">PLY_AMNH</strain>
    </source>
</reference>
<evidence type="ECO:0000256" key="7">
    <source>
        <dbReference type="SAM" id="MobiDB-lite"/>
    </source>
</evidence>
<dbReference type="InterPro" id="IPR018394">
    <property type="entry name" value="DNA_photolyase_1_CS_C"/>
</dbReference>
<dbReference type="InterPro" id="IPR002081">
    <property type="entry name" value="Cryptochrome/DNA_photolyase_1"/>
</dbReference>
<protein>
    <recommendedName>
        <fullName evidence="8">Cryptochrome/DNA photolyase FAD-binding domain-containing protein</fullName>
    </recommendedName>
</protein>
<name>A0AAE0LIB8_9CHLO</name>
<evidence type="ECO:0000256" key="4">
    <source>
        <dbReference type="ARBA" id="ARBA00022991"/>
    </source>
</evidence>
<feature type="region of interest" description="Disordered" evidence="7">
    <location>
        <begin position="372"/>
        <end position="482"/>
    </location>
</feature>
<evidence type="ECO:0000256" key="2">
    <source>
        <dbReference type="ARBA" id="ARBA00022630"/>
    </source>
</evidence>
<dbReference type="InterPro" id="IPR005101">
    <property type="entry name" value="Cryptochr/Photolyase_FAD-bd"/>
</dbReference>
<dbReference type="GO" id="GO:0043153">
    <property type="term" value="P:entrainment of circadian clock by photoperiod"/>
    <property type="evidence" value="ECO:0007669"/>
    <property type="project" value="TreeGrafter"/>
</dbReference>